<gene>
    <name evidence="1" type="ORF">EI290_16170</name>
</gene>
<name>A0A3R9M4Z8_9BACT</name>
<evidence type="ECO:0000313" key="2">
    <source>
        <dbReference type="Proteomes" id="UP000280066"/>
    </source>
</evidence>
<sequence length="301" mass="34481">MRPNQVPAGQLPSAFFDLPQPADFRENETRRLPLTADEQQRVLDKASQDKYTHAHNHWYRWKTIEAMKPQKVTAQQMRAWFEREAQRRLGQPYQVDDTNREIVEALCLYFAEDPEFEARGFGSLNKGILLRGPVGCGKTTLLTIFSHNPRLPYAVHPCRQLSDEYSVKETGGAPALYDYKHLIKIPVGKEAQFNYRTHAGICFDDLGTEDWQAKHMGKTLNVMEDVLCSRDDEVVAGDLPRYATHMTTNLPFNDMEIEDEATGKPVIVKGIESIYGTRCRSRIRGLFNVLTFPEVAYDRRG</sequence>
<evidence type="ECO:0000313" key="1">
    <source>
        <dbReference type="EMBL" id="RSK29870.1"/>
    </source>
</evidence>
<dbReference type="RefSeq" id="WP_125432509.1">
    <property type="nucleotide sequence ID" value="NZ_RWIS01000011.1"/>
</dbReference>
<accession>A0A3R9M4Z8</accession>
<organism evidence="1 2">
    <name type="scientific">Hymenobacter metallilatus</name>
    <dbReference type="NCBI Taxonomy" id="2493666"/>
    <lineage>
        <taxon>Bacteria</taxon>
        <taxon>Pseudomonadati</taxon>
        <taxon>Bacteroidota</taxon>
        <taxon>Cytophagia</taxon>
        <taxon>Cytophagales</taxon>
        <taxon>Hymenobacteraceae</taxon>
        <taxon>Hymenobacter</taxon>
    </lineage>
</organism>
<dbReference type="SUPFAM" id="SSF52540">
    <property type="entry name" value="P-loop containing nucleoside triphosphate hydrolases"/>
    <property type="match status" value="2"/>
</dbReference>
<protein>
    <recommendedName>
        <fullName evidence="3">ATPase</fullName>
    </recommendedName>
</protein>
<comment type="caution">
    <text evidence="1">The sequence shown here is derived from an EMBL/GenBank/DDBJ whole genome shotgun (WGS) entry which is preliminary data.</text>
</comment>
<keyword evidence="2" id="KW-1185">Reference proteome</keyword>
<dbReference type="Proteomes" id="UP000280066">
    <property type="component" value="Unassembled WGS sequence"/>
</dbReference>
<evidence type="ECO:0008006" key="3">
    <source>
        <dbReference type="Google" id="ProtNLM"/>
    </source>
</evidence>
<proteinExistence type="predicted"/>
<dbReference type="Gene3D" id="3.40.50.300">
    <property type="entry name" value="P-loop containing nucleotide triphosphate hydrolases"/>
    <property type="match status" value="1"/>
</dbReference>
<dbReference type="AlphaFoldDB" id="A0A3R9M4Z8"/>
<dbReference type="OrthoDB" id="835620at2"/>
<dbReference type="EMBL" id="RWIS01000011">
    <property type="protein sequence ID" value="RSK29870.1"/>
    <property type="molecule type" value="Genomic_DNA"/>
</dbReference>
<dbReference type="InterPro" id="IPR027417">
    <property type="entry name" value="P-loop_NTPase"/>
</dbReference>
<reference evidence="1 2" key="1">
    <citation type="submission" date="2018-12" db="EMBL/GenBank/DDBJ databases">
        <authorList>
            <person name="Feng G."/>
            <person name="Zhu H."/>
        </authorList>
    </citation>
    <scope>NUCLEOTIDE SEQUENCE [LARGE SCALE GENOMIC DNA]</scope>
    <source>
        <strain evidence="1 2">9PBR-2</strain>
    </source>
</reference>